<gene>
    <name evidence="1" type="ordered locus">Mevan_1235</name>
</gene>
<dbReference type="OrthoDB" id="59569at2157"/>
<name>A6URL0_METVS</name>
<evidence type="ECO:0000313" key="1">
    <source>
        <dbReference type="EMBL" id="ABR55132.1"/>
    </source>
</evidence>
<proteinExistence type="predicted"/>
<dbReference type="RefSeq" id="WP_012066047.1">
    <property type="nucleotide sequence ID" value="NC_009634.1"/>
</dbReference>
<organism evidence="1 2">
    <name type="scientific">Methanococcus vannielii (strain ATCC 35089 / DSM 1224 / JCM 13029 / OCM 148 / SB)</name>
    <dbReference type="NCBI Taxonomy" id="406327"/>
    <lineage>
        <taxon>Archaea</taxon>
        <taxon>Methanobacteriati</taxon>
        <taxon>Methanobacteriota</taxon>
        <taxon>Methanomada group</taxon>
        <taxon>Methanococci</taxon>
        <taxon>Methanococcales</taxon>
        <taxon>Methanococcaceae</taxon>
        <taxon>Methanococcus</taxon>
    </lineage>
</organism>
<protein>
    <submittedName>
        <fullName evidence="1">Uncharacterized protein</fullName>
    </submittedName>
</protein>
<dbReference type="eggNOG" id="arCOG05043">
    <property type="taxonomic scope" value="Archaea"/>
</dbReference>
<dbReference type="Proteomes" id="UP000001107">
    <property type="component" value="Chromosome"/>
</dbReference>
<dbReference type="KEGG" id="mvn:Mevan_1235"/>
<dbReference type="STRING" id="406327.Mevan_1235"/>
<reference evidence="1" key="1">
    <citation type="submission" date="2007-06" db="EMBL/GenBank/DDBJ databases">
        <title>Complete sequence of Methanococcus vannielii SB.</title>
        <authorList>
            <consortium name="US DOE Joint Genome Institute"/>
            <person name="Copeland A."/>
            <person name="Lucas S."/>
            <person name="Lapidus A."/>
            <person name="Barry K."/>
            <person name="Glavina del Rio T."/>
            <person name="Dalin E."/>
            <person name="Tice H."/>
            <person name="Pitluck S."/>
            <person name="Chain P."/>
            <person name="Malfatti S."/>
            <person name="Shin M."/>
            <person name="Vergez L."/>
            <person name="Schmutz J."/>
            <person name="Larimer F."/>
            <person name="Land M."/>
            <person name="Hauser L."/>
            <person name="Kyrpides N."/>
            <person name="Anderson I."/>
            <person name="Sieprawska-Lupa M."/>
            <person name="Whitman W.B."/>
            <person name="Richardson P."/>
        </authorList>
    </citation>
    <scope>NUCLEOTIDE SEQUENCE [LARGE SCALE GENOMIC DNA]</scope>
    <source>
        <strain evidence="1">SB</strain>
    </source>
</reference>
<sequence>MHYSCINPVLTEENAIIDKGSLKTKKKFAFLLEINDRVTVNRNFYVNDEVDVILDYEYTNSKRPKENIKIYTIHELIRE</sequence>
<evidence type="ECO:0000313" key="2">
    <source>
        <dbReference type="Proteomes" id="UP000001107"/>
    </source>
</evidence>
<dbReference type="GeneID" id="5326088"/>
<keyword evidence="2" id="KW-1185">Reference proteome</keyword>
<accession>A6URL0</accession>
<dbReference type="EMBL" id="CP000742">
    <property type="protein sequence ID" value="ABR55132.1"/>
    <property type="molecule type" value="Genomic_DNA"/>
</dbReference>
<dbReference type="AlphaFoldDB" id="A6URL0"/>
<dbReference type="HOGENOM" id="CLU_2581363_0_0_2"/>